<comment type="caution">
    <text evidence="2">The sequence shown here is derived from an EMBL/GenBank/DDBJ whole genome shotgun (WGS) entry which is preliminary data.</text>
</comment>
<dbReference type="Proteomes" id="UP000308705">
    <property type="component" value="Unassembled WGS sequence"/>
</dbReference>
<dbReference type="RefSeq" id="WP_062428744.1">
    <property type="nucleotide sequence ID" value="NZ_SZQA01000015.1"/>
</dbReference>
<feature type="compositionally biased region" description="Low complexity" evidence="1">
    <location>
        <begin position="44"/>
        <end position="64"/>
    </location>
</feature>
<evidence type="ECO:0000313" key="2">
    <source>
        <dbReference type="EMBL" id="TKK87523.1"/>
    </source>
</evidence>
<keyword evidence="3" id="KW-1185">Reference proteome</keyword>
<protein>
    <submittedName>
        <fullName evidence="2">Uncharacterized protein</fullName>
    </submittedName>
</protein>
<accession>A0A4V5V127</accession>
<name>A0A4V5V127_9ACTN</name>
<reference evidence="2 3" key="1">
    <citation type="submission" date="2019-04" db="EMBL/GenBank/DDBJ databases">
        <title>Herbidospora sp. NEAU-GS14.nov., a novel actinomycete isolated from soil.</title>
        <authorList>
            <person name="Han L."/>
        </authorList>
    </citation>
    <scope>NUCLEOTIDE SEQUENCE [LARGE SCALE GENOMIC DNA]</scope>
    <source>
        <strain evidence="2 3">NEAU-GS14</strain>
    </source>
</reference>
<organism evidence="2 3">
    <name type="scientific">Herbidospora galbida</name>
    <dbReference type="NCBI Taxonomy" id="2575442"/>
    <lineage>
        <taxon>Bacteria</taxon>
        <taxon>Bacillati</taxon>
        <taxon>Actinomycetota</taxon>
        <taxon>Actinomycetes</taxon>
        <taxon>Streptosporangiales</taxon>
        <taxon>Streptosporangiaceae</taxon>
        <taxon>Herbidospora</taxon>
    </lineage>
</organism>
<dbReference type="AlphaFoldDB" id="A0A4V5V127"/>
<gene>
    <name evidence="2" type="ORF">FDA94_16990</name>
</gene>
<evidence type="ECO:0000256" key="1">
    <source>
        <dbReference type="SAM" id="MobiDB-lite"/>
    </source>
</evidence>
<dbReference type="OrthoDB" id="4227425at2"/>
<proteinExistence type="predicted"/>
<sequence length="176" mass="18126">MTPARRSAKPAPLVLLAGWLFADLLLGLTIIMLGAQAPPPVPAKPAAGKSSPSPSPSPCSSRAAGVAAKPTKLSFRVNPGSSEPQLLGQVKRELRKHRKRLAGRNAGMVLTFGADGGAGDGVHLATRVNAAARKALPRVFERAATRNFHDLSAPSGSVSMEVYFVSGGCAPAKKSA</sequence>
<dbReference type="EMBL" id="SZQA01000015">
    <property type="protein sequence ID" value="TKK87523.1"/>
    <property type="molecule type" value="Genomic_DNA"/>
</dbReference>
<evidence type="ECO:0000313" key="3">
    <source>
        <dbReference type="Proteomes" id="UP000308705"/>
    </source>
</evidence>
<feature type="region of interest" description="Disordered" evidence="1">
    <location>
        <begin position="40"/>
        <end position="65"/>
    </location>
</feature>